<feature type="transmembrane region" description="Helical" evidence="1">
    <location>
        <begin position="87"/>
        <end position="107"/>
    </location>
</feature>
<accession>A0A6L7G4J3</accession>
<feature type="transmembrane region" description="Helical" evidence="1">
    <location>
        <begin position="360"/>
        <end position="387"/>
    </location>
</feature>
<protein>
    <submittedName>
        <fullName evidence="2">Uncharacterized protein</fullName>
    </submittedName>
</protein>
<reference evidence="2 3" key="1">
    <citation type="submission" date="2019-12" db="EMBL/GenBank/DDBJ databases">
        <authorList>
            <person name="Li M."/>
        </authorList>
    </citation>
    <scope>NUCLEOTIDE SEQUENCE [LARGE SCALE GENOMIC DNA]</scope>
    <source>
        <strain evidence="2 3">GBMRC 2024</strain>
    </source>
</reference>
<keyword evidence="3" id="KW-1185">Reference proteome</keyword>
<dbReference type="Proteomes" id="UP000477911">
    <property type="component" value="Unassembled WGS sequence"/>
</dbReference>
<evidence type="ECO:0000313" key="3">
    <source>
        <dbReference type="Proteomes" id="UP000477911"/>
    </source>
</evidence>
<feature type="transmembrane region" description="Helical" evidence="1">
    <location>
        <begin position="323"/>
        <end position="340"/>
    </location>
</feature>
<sequence>MSLVERSWSGGMRLGLGVWLQLALLATLVLGAVAQRPAVEELAGALAGLWALSQWRRLLPLARLFVALAGLSFALVLLLAPAEGPRLVTALVQGTGFAALMMVLGLLRQPVKRAEVTRAAAQYLLSAPPRRRYGVLLSGAQFMALIFNVGIIAMIGDLTRDPDHEGPDADPGRRAMVMAAQRGAALVAVWSPMSLGFAIVTTGIPAVAPLALIGLAFAFTMLVLALSAFWPLLPAAARLPRGQAGPRAGRAGAVGAVLAVSAGLLAANLTLHHLTGFGFTLCSVIVLPLFALVWLALERDGRADFGTRLGQALAALADLRNEGTLFLAANVIGAALSLAIQSSPLWPLLSGAALSSLPALLGLLVLIPLAAALYLPNTIMVVLAAQIFGPTLLGQAHPLALGLTLCIGWGLAICINPISAMNLIVGRFAGVPAAQVAHRWNAGFVAATGALAALTISLVYRMGG</sequence>
<name>A0A6L7G4J3_9RHOB</name>
<proteinExistence type="predicted"/>
<keyword evidence="1" id="KW-1133">Transmembrane helix</keyword>
<feature type="transmembrane region" description="Helical" evidence="1">
    <location>
        <begin position="399"/>
        <end position="420"/>
    </location>
</feature>
<dbReference type="EMBL" id="WUMU01000015">
    <property type="protein sequence ID" value="MXN18769.1"/>
    <property type="molecule type" value="Genomic_DNA"/>
</dbReference>
<organism evidence="2 3">
    <name type="scientific">Pseudooceanicola albus</name>
    <dbReference type="NCBI Taxonomy" id="2692189"/>
    <lineage>
        <taxon>Bacteria</taxon>
        <taxon>Pseudomonadati</taxon>
        <taxon>Pseudomonadota</taxon>
        <taxon>Alphaproteobacteria</taxon>
        <taxon>Rhodobacterales</taxon>
        <taxon>Paracoccaceae</taxon>
        <taxon>Pseudooceanicola</taxon>
    </lineage>
</organism>
<feature type="transmembrane region" description="Helical" evidence="1">
    <location>
        <begin position="183"/>
        <end position="204"/>
    </location>
</feature>
<evidence type="ECO:0000256" key="1">
    <source>
        <dbReference type="SAM" id="Phobius"/>
    </source>
</evidence>
<feature type="transmembrane region" description="Helical" evidence="1">
    <location>
        <begin position="210"/>
        <end position="230"/>
    </location>
</feature>
<dbReference type="AlphaFoldDB" id="A0A6L7G4J3"/>
<evidence type="ECO:0000313" key="2">
    <source>
        <dbReference type="EMBL" id="MXN18769.1"/>
    </source>
</evidence>
<dbReference type="RefSeq" id="WP_160894896.1">
    <property type="nucleotide sequence ID" value="NZ_WUMU01000015.1"/>
</dbReference>
<feature type="transmembrane region" description="Helical" evidence="1">
    <location>
        <begin position="251"/>
        <end position="271"/>
    </location>
</feature>
<feature type="transmembrane region" description="Helical" evidence="1">
    <location>
        <begin position="58"/>
        <end position="80"/>
    </location>
</feature>
<comment type="caution">
    <text evidence="2">The sequence shown here is derived from an EMBL/GenBank/DDBJ whole genome shotgun (WGS) entry which is preliminary data.</text>
</comment>
<gene>
    <name evidence="2" type="ORF">GR170_13040</name>
</gene>
<keyword evidence="1" id="KW-0472">Membrane</keyword>
<keyword evidence="1" id="KW-0812">Transmembrane</keyword>
<feature type="transmembrane region" description="Helical" evidence="1">
    <location>
        <begin position="133"/>
        <end position="155"/>
    </location>
</feature>
<feature type="transmembrane region" description="Helical" evidence="1">
    <location>
        <begin position="440"/>
        <end position="460"/>
    </location>
</feature>
<feature type="transmembrane region" description="Helical" evidence="1">
    <location>
        <begin position="277"/>
        <end position="297"/>
    </location>
</feature>